<keyword evidence="2" id="KW-0808">Transferase</keyword>
<dbReference type="InterPro" id="IPR007184">
    <property type="entry name" value="Mannoside_phosphorylase"/>
</dbReference>
<keyword evidence="5" id="KW-1185">Reference proteome</keyword>
<proteinExistence type="inferred from homology"/>
<dbReference type="InterPro" id="IPR023296">
    <property type="entry name" value="Glyco_hydro_beta-prop_sf"/>
</dbReference>
<accession>A0AAI8GDT6</accession>
<dbReference type="RefSeq" id="WP_033192317.1">
    <property type="nucleotide sequence ID" value="NZ_CP014334.2"/>
</dbReference>
<keyword evidence="4" id="KW-0378">Hydrolase</keyword>
<dbReference type="PANTHER" id="PTHR34106">
    <property type="entry name" value="GLYCOSIDASE"/>
    <property type="match status" value="1"/>
</dbReference>
<dbReference type="Gene3D" id="2.115.10.20">
    <property type="entry name" value="Glycosyl hydrolase domain, family 43"/>
    <property type="match status" value="1"/>
</dbReference>
<dbReference type="KEGG" id="fia:NA23_08980"/>
<dbReference type="AlphaFoldDB" id="A0AAI8GDT6"/>
<dbReference type="Proteomes" id="UP000093740">
    <property type="component" value="Chromosome"/>
</dbReference>
<keyword evidence="1" id="KW-0328">Glycosyltransferase</keyword>
<name>A0AAI8GDT6_FERIS</name>
<dbReference type="PANTHER" id="PTHR34106:SF1">
    <property type="entry name" value="1,4-BETA-MANNOSYL-N-ACETYLGLUCOSAMINE PHOSPHORYLASE"/>
    <property type="match status" value="1"/>
</dbReference>
<evidence type="ECO:0000256" key="1">
    <source>
        <dbReference type="ARBA" id="ARBA00022676"/>
    </source>
</evidence>
<dbReference type="SUPFAM" id="SSF75005">
    <property type="entry name" value="Arabinanase/levansucrase/invertase"/>
    <property type="match status" value="1"/>
</dbReference>
<dbReference type="Pfam" id="PF04041">
    <property type="entry name" value="Glyco_hydro_130"/>
    <property type="match status" value="1"/>
</dbReference>
<comment type="similarity">
    <text evidence="3">Belongs to the glycosyl hydrolase 130 family.</text>
</comment>
<evidence type="ECO:0000256" key="2">
    <source>
        <dbReference type="ARBA" id="ARBA00022679"/>
    </source>
</evidence>
<evidence type="ECO:0000256" key="3">
    <source>
        <dbReference type="ARBA" id="ARBA00024356"/>
    </source>
</evidence>
<sequence>MKIHATSLPNIPWEDRPEGCSDVMWRYSKNPIIRRDQAKDSNSIFNSAVVPFKDGFAGVFRVDDRQRRMNIRRGFSNDGIHWKIDDKPIEFIQETQDEIESEYKYDPRVVFIDDRYWITWCNGYHGPTIGVGYTFDFEKFYQIENAFLPYNRNGVLFPRKINGKYAMLSRPSDKGHTPFGDIFYSESPDMVHWGVHRFVMAAGYTPWQSLKIGAGPVPIETDEGWLLIYHGVLLSCNGYVYSFGAALLDLDKPWKVIKRSKSYLLSPQTLYECVGDVPNVVFPVAALVDADTGRLAVYYGGADTVVALAFGYVHEIIDWLKCQPPTTEVAGL</sequence>
<protein>
    <submittedName>
        <fullName evidence="4">Glycoside hydrolase family 130 protein</fullName>
    </submittedName>
</protein>
<dbReference type="CDD" id="cd08993">
    <property type="entry name" value="GH130"/>
    <property type="match status" value="1"/>
</dbReference>
<reference evidence="4 5" key="1">
    <citation type="journal article" date="2015" name="Stand. Genomic Sci.">
        <title>Genome sequence of a native-feather degrading extremely thermophilic Eubacterium, Fervidobacterium islandicum AW-1.</title>
        <authorList>
            <person name="Lee Y.J."/>
            <person name="Jeong H."/>
            <person name="Park G.S."/>
            <person name="Kwak Y."/>
            <person name="Lee S.J."/>
            <person name="Lee S.J."/>
            <person name="Park M.K."/>
            <person name="Kim J.Y."/>
            <person name="Kang H.K."/>
            <person name="Shin J.H."/>
            <person name="Lee D.W."/>
        </authorList>
    </citation>
    <scope>NUCLEOTIDE SEQUENCE [LARGE SCALE GENOMIC DNA]</scope>
    <source>
        <strain evidence="4 5">AW-1</strain>
    </source>
</reference>
<organism evidence="4 5">
    <name type="scientific">Fervidobacterium islandicum</name>
    <dbReference type="NCBI Taxonomy" id="2423"/>
    <lineage>
        <taxon>Bacteria</taxon>
        <taxon>Thermotogati</taxon>
        <taxon>Thermotogota</taxon>
        <taxon>Thermotogae</taxon>
        <taxon>Thermotogales</taxon>
        <taxon>Fervidobacteriaceae</taxon>
        <taxon>Fervidobacterium</taxon>
    </lineage>
</organism>
<dbReference type="GO" id="GO:0016787">
    <property type="term" value="F:hydrolase activity"/>
    <property type="evidence" value="ECO:0007669"/>
    <property type="project" value="UniProtKB-KW"/>
</dbReference>
<gene>
    <name evidence="4" type="ORF">NA23_08980</name>
</gene>
<dbReference type="PIRSF" id="PIRSF016202">
    <property type="entry name" value="PH1107"/>
    <property type="match status" value="1"/>
</dbReference>
<dbReference type="EMBL" id="CP014334">
    <property type="protein sequence ID" value="AMW33356.1"/>
    <property type="molecule type" value="Genomic_DNA"/>
</dbReference>
<evidence type="ECO:0000313" key="4">
    <source>
        <dbReference type="EMBL" id="AMW33356.1"/>
    </source>
</evidence>
<evidence type="ECO:0000313" key="5">
    <source>
        <dbReference type="Proteomes" id="UP000093740"/>
    </source>
</evidence>
<dbReference type="GO" id="GO:0016757">
    <property type="term" value="F:glycosyltransferase activity"/>
    <property type="evidence" value="ECO:0007669"/>
    <property type="project" value="UniProtKB-KW"/>
</dbReference>